<gene>
    <name evidence="1" type="ORF">AYBTSS11_LOCUS3935</name>
</gene>
<evidence type="ECO:0000313" key="2">
    <source>
        <dbReference type="Proteomes" id="UP001189624"/>
    </source>
</evidence>
<proteinExistence type="predicted"/>
<dbReference type="Gramene" id="rna-AYBTSS11_LOCUS3935">
    <property type="protein sequence ID" value="CAJ1925910.1"/>
    <property type="gene ID" value="gene-AYBTSS11_LOCUS3935"/>
</dbReference>
<dbReference type="Proteomes" id="UP001189624">
    <property type="component" value="Chromosome 2"/>
</dbReference>
<dbReference type="EMBL" id="OY731399">
    <property type="protein sequence ID" value="CAJ1925910.1"/>
    <property type="molecule type" value="Genomic_DNA"/>
</dbReference>
<protein>
    <submittedName>
        <fullName evidence="1">Uncharacterized protein</fullName>
    </submittedName>
</protein>
<evidence type="ECO:0000313" key="1">
    <source>
        <dbReference type="EMBL" id="CAJ1925910.1"/>
    </source>
</evidence>
<accession>A0AA86S600</accession>
<reference evidence="1" key="1">
    <citation type="submission" date="2023-10" db="EMBL/GenBank/DDBJ databases">
        <authorList>
            <person name="Domelevo Entfellner J.-B."/>
        </authorList>
    </citation>
    <scope>NUCLEOTIDE SEQUENCE</scope>
</reference>
<dbReference type="AlphaFoldDB" id="A0AA86S600"/>
<organism evidence="1 2">
    <name type="scientific">Sphenostylis stenocarpa</name>
    <dbReference type="NCBI Taxonomy" id="92480"/>
    <lineage>
        <taxon>Eukaryota</taxon>
        <taxon>Viridiplantae</taxon>
        <taxon>Streptophyta</taxon>
        <taxon>Embryophyta</taxon>
        <taxon>Tracheophyta</taxon>
        <taxon>Spermatophyta</taxon>
        <taxon>Magnoliopsida</taxon>
        <taxon>eudicotyledons</taxon>
        <taxon>Gunneridae</taxon>
        <taxon>Pentapetalae</taxon>
        <taxon>rosids</taxon>
        <taxon>fabids</taxon>
        <taxon>Fabales</taxon>
        <taxon>Fabaceae</taxon>
        <taxon>Papilionoideae</taxon>
        <taxon>50 kb inversion clade</taxon>
        <taxon>NPAAA clade</taxon>
        <taxon>indigoferoid/millettioid clade</taxon>
        <taxon>Phaseoleae</taxon>
        <taxon>Sphenostylis</taxon>
    </lineage>
</organism>
<name>A0AA86S600_9FABA</name>
<keyword evidence="2" id="KW-1185">Reference proteome</keyword>
<sequence>MAATEAKDSKMEDLVWLVSGNSSHHKLLCSDLGSRPSEVVVPEVGAWQKKERKKEWKVNGTIAND</sequence>